<evidence type="ECO:0008006" key="4">
    <source>
        <dbReference type="Google" id="ProtNLM"/>
    </source>
</evidence>
<dbReference type="AlphaFoldDB" id="A0A855X1R3"/>
<reference evidence="2 3" key="1">
    <citation type="journal article" date="2018" name="ISME J.">
        <title>A methanotrophic archaeon couples anaerobic oxidation of methane to Fe(III) reduction.</title>
        <authorList>
            <person name="Cai C."/>
            <person name="Leu A.O."/>
            <person name="Xie G.J."/>
            <person name="Guo J."/>
            <person name="Feng Y."/>
            <person name="Zhao J.X."/>
            <person name="Tyson G.W."/>
            <person name="Yuan Z."/>
            <person name="Hu S."/>
        </authorList>
    </citation>
    <scope>NUCLEOTIDE SEQUENCE [LARGE SCALE GENOMIC DNA]</scope>
    <source>
        <strain evidence="2">FeB_12</strain>
    </source>
</reference>
<dbReference type="EMBL" id="PQAP01000120">
    <property type="protein sequence ID" value="PWB71245.1"/>
    <property type="molecule type" value="Genomic_DNA"/>
</dbReference>
<feature type="chain" id="PRO_5032354237" description="WD40 repeat domain-containing protein" evidence="1">
    <location>
        <begin position="22"/>
        <end position="353"/>
    </location>
</feature>
<feature type="signal peptide" evidence="1">
    <location>
        <begin position="1"/>
        <end position="21"/>
    </location>
</feature>
<dbReference type="InterPro" id="IPR015943">
    <property type="entry name" value="WD40/YVTN_repeat-like_dom_sf"/>
</dbReference>
<comment type="caution">
    <text evidence="2">The sequence shown here is derived from an EMBL/GenBank/DDBJ whole genome shotgun (WGS) entry which is preliminary data.</text>
</comment>
<name>A0A855X1R3_9BACT</name>
<proteinExistence type="predicted"/>
<organism evidence="2 3">
    <name type="scientific">candidate division GN15 bacterium</name>
    <dbReference type="NCBI Taxonomy" id="2072418"/>
    <lineage>
        <taxon>Bacteria</taxon>
        <taxon>candidate division GN15</taxon>
    </lineage>
</organism>
<dbReference type="Gene3D" id="2.130.10.10">
    <property type="entry name" value="YVTN repeat-like/Quinoprotein amine dehydrogenase"/>
    <property type="match status" value="1"/>
</dbReference>
<sequence length="353" mass="37645">MEVIMKPNTFVKLAMALSAVALITLIGCSKKADQDTLTTAMPNMDSIAQQVASKAGRDVGPRRVSIDTPTDTSTALAATIYDLAVNDSLVVVALDNGALMYDLNQGTHSSIEAGKPMTAAVWRDGAAYVGGDKLYRLEGNALAVVDEPFTDPITALYSYGSLLMIGTEGGLYAQSAIGTSSLMEGVFVTSMVADNSGLWVGTDGQGLYRWDGTSVTKRYLIRDSSLFDYVNCLDFGHDHLYLGTDSGLYVFDGGRWQTFTVANGLPSDDITAIDASGWIVNIGTEAGITTYFNNEFRPLTTLANHCATVLKYSSKGLLVGTDTEGLLLQSGSVIRTLVAPKGMNELAILWPLK</sequence>
<dbReference type="SUPFAM" id="SSF50978">
    <property type="entry name" value="WD40 repeat-like"/>
    <property type="match status" value="1"/>
</dbReference>
<gene>
    <name evidence="2" type="ORF">C3F09_08075</name>
</gene>
<dbReference type="Proteomes" id="UP000250918">
    <property type="component" value="Unassembled WGS sequence"/>
</dbReference>
<protein>
    <recommendedName>
        <fullName evidence="4">WD40 repeat domain-containing protein</fullName>
    </recommendedName>
</protein>
<dbReference type="PROSITE" id="PS51257">
    <property type="entry name" value="PROKAR_LIPOPROTEIN"/>
    <property type="match status" value="1"/>
</dbReference>
<evidence type="ECO:0000313" key="3">
    <source>
        <dbReference type="Proteomes" id="UP000250918"/>
    </source>
</evidence>
<accession>A0A855X1R3</accession>
<keyword evidence="1" id="KW-0732">Signal</keyword>
<evidence type="ECO:0000313" key="2">
    <source>
        <dbReference type="EMBL" id="PWB71245.1"/>
    </source>
</evidence>
<dbReference type="InterPro" id="IPR036322">
    <property type="entry name" value="WD40_repeat_dom_sf"/>
</dbReference>
<evidence type="ECO:0000256" key="1">
    <source>
        <dbReference type="SAM" id="SignalP"/>
    </source>
</evidence>